<accession>A0A928UW54</accession>
<dbReference type="Gene3D" id="3.30.70.1350">
    <property type="entry name" value="Cation efflux protein, cytoplasmic domain"/>
    <property type="match status" value="1"/>
</dbReference>
<dbReference type="Pfam" id="PF16916">
    <property type="entry name" value="ZT_dimer"/>
    <property type="match status" value="1"/>
</dbReference>
<evidence type="ECO:0000256" key="3">
    <source>
        <dbReference type="ARBA" id="ARBA00022448"/>
    </source>
</evidence>
<dbReference type="InterPro" id="IPR027470">
    <property type="entry name" value="Cation_efflux_CTD"/>
</dbReference>
<feature type="transmembrane region" description="Helical" evidence="7">
    <location>
        <begin position="7"/>
        <end position="29"/>
    </location>
</feature>
<evidence type="ECO:0000256" key="6">
    <source>
        <dbReference type="ARBA" id="ARBA00023136"/>
    </source>
</evidence>
<dbReference type="PANTHER" id="PTHR43840">
    <property type="entry name" value="MITOCHONDRIAL METAL TRANSPORTER 1-RELATED"/>
    <property type="match status" value="1"/>
</dbReference>
<reference evidence="10" key="1">
    <citation type="submission" date="2018-02" db="EMBL/GenBank/DDBJ databases">
        <authorList>
            <person name="Vasarhelyi B.M."/>
            <person name="Deshmukh S."/>
            <person name="Balint B."/>
            <person name="Kukolya J."/>
        </authorList>
    </citation>
    <scope>NUCLEOTIDE SEQUENCE</scope>
    <source>
        <strain evidence="10">KB22</strain>
    </source>
</reference>
<dbReference type="SUPFAM" id="SSF161111">
    <property type="entry name" value="Cation efflux protein transmembrane domain-like"/>
    <property type="match status" value="1"/>
</dbReference>
<dbReference type="SUPFAM" id="SSF160240">
    <property type="entry name" value="Cation efflux protein cytoplasmic domain-like"/>
    <property type="match status" value="1"/>
</dbReference>
<comment type="subcellular location">
    <subcellularLocation>
        <location evidence="1">Membrane</location>
        <topology evidence="1">Multi-pass membrane protein</topology>
    </subcellularLocation>
</comment>
<proteinExistence type="inferred from homology"/>
<dbReference type="RefSeq" id="WP_196934735.1">
    <property type="nucleotide sequence ID" value="NZ_MU158698.1"/>
</dbReference>
<keyword evidence="5 7" id="KW-1133">Transmembrane helix</keyword>
<dbReference type="PANTHER" id="PTHR43840:SF15">
    <property type="entry name" value="MITOCHONDRIAL METAL TRANSPORTER 1-RELATED"/>
    <property type="match status" value="1"/>
</dbReference>
<dbReference type="AlphaFoldDB" id="A0A928UW54"/>
<evidence type="ECO:0000256" key="7">
    <source>
        <dbReference type="SAM" id="Phobius"/>
    </source>
</evidence>
<protein>
    <submittedName>
        <fullName evidence="10">Cation diffusion facilitator family transporter</fullName>
    </submittedName>
</protein>
<dbReference type="EMBL" id="PRDK01000001">
    <property type="protein sequence ID" value="MBE8712400.1"/>
    <property type="molecule type" value="Genomic_DNA"/>
</dbReference>
<feature type="transmembrane region" description="Helical" evidence="7">
    <location>
        <begin position="113"/>
        <end position="131"/>
    </location>
</feature>
<dbReference type="GO" id="GO:0015093">
    <property type="term" value="F:ferrous iron transmembrane transporter activity"/>
    <property type="evidence" value="ECO:0007669"/>
    <property type="project" value="TreeGrafter"/>
</dbReference>
<dbReference type="GO" id="GO:0006882">
    <property type="term" value="P:intracellular zinc ion homeostasis"/>
    <property type="evidence" value="ECO:0007669"/>
    <property type="project" value="TreeGrafter"/>
</dbReference>
<dbReference type="NCBIfam" id="TIGR01297">
    <property type="entry name" value="CDF"/>
    <property type="match status" value="1"/>
</dbReference>
<keyword evidence="11" id="KW-1185">Reference proteome</keyword>
<name>A0A928UW54_9SPHI</name>
<comment type="caution">
    <text evidence="10">The sequence shown here is derived from an EMBL/GenBank/DDBJ whole genome shotgun (WGS) entry which is preliminary data.</text>
</comment>
<gene>
    <name evidence="10" type="ORF">C4F49_01725</name>
</gene>
<dbReference type="Proteomes" id="UP000616201">
    <property type="component" value="Unassembled WGS sequence"/>
</dbReference>
<keyword evidence="4 7" id="KW-0812">Transmembrane</keyword>
<evidence type="ECO:0000256" key="2">
    <source>
        <dbReference type="ARBA" id="ARBA00008114"/>
    </source>
</evidence>
<dbReference type="Gene3D" id="1.20.1510.10">
    <property type="entry name" value="Cation efflux protein transmembrane domain"/>
    <property type="match status" value="1"/>
</dbReference>
<feature type="transmembrane region" description="Helical" evidence="7">
    <location>
        <begin position="41"/>
        <end position="57"/>
    </location>
</feature>
<evidence type="ECO:0000313" key="10">
    <source>
        <dbReference type="EMBL" id="MBE8712400.1"/>
    </source>
</evidence>
<dbReference type="InterPro" id="IPR050291">
    <property type="entry name" value="CDF_Transporter"/>
</dbReference>
<evidence type="ECO:0000313" key="11">
    <source>
        <dbReference type="Proteomes" id="UP000616201"/>
    </source>
</evidence>
<feature type="domain" description="Cation efflux protein cytoplasmic" evidence="9">
    <location>
        <begin position="212"/>
        <end position="285"/>
    </location>
</feature>
<evidence type="ECO:0000256" key="4">
    <source>
        <dbReference type="ARBA" id="ARBA00022692"/>
    </source>
</evidence>
<feature type="transmembrane region" description="Helical" evidence="7">
    <location>
        <begin position="173"/>
        <end position="191"/>
    </location>
</feature>
<dbReference type="InterPro" id="IPR027469">
    <property type="entry name" value="Cation_efflux_TMD_sf"/>
</dbReference>
<comment type="similarity">
    <text evidence="2">Belongs to the cation diffusion facilitator (CDF) transporter (TC 2.A.4) family.</text>
</comment>
<evidence type="ECO:0000259" key="8">
    <source>
        <dbReference type="Pfam" id="PF01545"/>
    </source>
</evidence>
<dbReference type="InterPro" id="IPR036837">
    <property type="entry name" value="Cation_efflux_CTD_sf"/>
</dbReference>
<feature type="transmembrane region" description="Helical" evidence="7">
    <location>
        <begin position="151"/>
        <end position="167"/>
    </location>
</feature>
<feature type="transmembrane region" description="Helical" evidence="7">
    <location>
        <begin position="78"/>
        <end position="101"/>
    </location>
</feature>
<sequence>MSRQRRLILLSLLTGIVLMLVKFIAYFLTDSNAIFTDAAESIVNVIASSFAFYSIYLSSQPKDENHPYGHGKVEFFSVFVEGGLIFIAGSIILIKAGYNFFFPNELQNISEGIGLIAITAVINFAVGFYLMKRGKAIRSLTIEADGKHLQVDAYSSLGLIVGLYLIQLTKLPWIDILISFILGSFILYNGYKLLRKSISGLMDESDLGIVEEVVEELNKARKKDWIDVHNLRVQRYGNELHIDCHVTLPNYYTLTEVHDRISDFDHLLNKGLQSPTEFFVHADPCLPECCHYCKVEACPIRSEAFRKEIEWTSENVTRNMKHFRSQ</sequence>
<evidence type="ECO:0000256" key="1">
    <source>
        <dbReference type="ARBA" id="ARBA00004141"/>
    </source>
</evidence>
<keyword evidence="6 7" id="KW-0472">Membrane</keyword>
<dbReference type="InterPro" id="IPR058533">
    <property type="entry name" value="Cation_efflux_TM"/>
</dbReference>
<dbReference type="GO" id="GO:0005886">
    <property type="term" value="C:plasma membrane"/>
    <property type="evidence" value="ECO:0007669"/>
    <property type="project" value="TreeGrafter"/>
</dbReference>
<keyword evidence="3" id="KW-0813">Transport</keyword>
<dbReference type="InterPro" id="IPR002524">
    <property type="entry name" value="Cation_efflux"/>
</dbReference>
<evidence type="ECO:0000256" key="5">
    <source>
        <dbReference type="ARBA" id="ARBA00022989"/>
    </source>
</evidence>
<dbReference type="GO" id="GO:0015086">
    <property type="term" value="F:cadmium ion transmembrane transporter activity"/>
    <property type="evidence" value="ECO:0007669"/>
    <property type="project" value="TreeGrafter"/>
</dbReference>
<evidence type="ECO:0000259" key="9">
    <source>
        <dbReference type="Pfam" id="PF16916"/>
    </source>
</evidence>
<feature type="domain" description="Cation efflux protein transmembrane" evidence="8">
    <location>
        <begin position="9"/>
        <end position="202"/>
    </location>
</feature>
<dbReference type="Pfam" id="PF01545">
    <property type="entry name" value="Cation_efflux"/>
    <property type="match status" value="1"/>
</dbReference>
<dbReference type="GO" id="GO:0015341">
    <property type="term" value="F:zinc efflux antiporter activity"/>
    <property type="evidence" value="ECO:0007669"/>
    <property type="project" value="TreeGrafter"/>
</dbReference>
<organism evidence="10 11">
    <name type="scientific">Sphingobacterium hungaricum</name>
    <dbReference type="NCBI Taxonomy" id="2082723"/>
    <lineage>
        <taxon>Bacteria</taxon>
        <taxon>Pseudomonadati</taxon>
        <taxon>Bacteroidota</taxon>
        <taxon>Sphingobacteriia</taxon>
        <taxon>Sphingobacteriales</taxon>
        <taxon>Sphingobacteriaceae</taxon>
        <taxon>Sphingobacterium</taxon>
    </lineage>
</organism>